<comment type="caution">
    <text evidence="7">The sequence shown here is derived from an EMBL/GenBank/DDBJ whole genome shotgun (WGS) entry which is preliminary data.</text>
</comment>
<evidence type="ECO:0000256" key="1">
    <source>
        <dbReference type="ARBA" id="ARBA00023015"/>
    </source>
</evidence>
<evidence type="ECO:0000256" key="2">
    <source>
        <dbReference type="ARBA" id="ARBA00023163"/>
    </source>
</evidence>
<feature type="compositionally biased region" description="Low complexity" evidence="5">
    <location>
        <begin position="29"/>
        <end position="41"/>
    </location>
</feature>
<evidence type="ECO:0000313" key="7">
    <source>
        <dbReference type="EMBL" id="PIC20017.1"/>
    </source>
</evidence>
<dbReference type="InterPro" id="IPR013088">
    <property type="entry name" value="Znf_NHR/GATA"/>
</dbReference>
<dbReference type="SMART" id="SM00401">
    <property type="entry name" value="ZnF_GATA"/>
    <property type="match status" value="1"/>
</dbReference>
<organism evidence="7 8">
    <name type="scientific">Caenorhabditis nigoni</name>
    <dbReference type="NCBI Taxonomy" id="1611254"/>
    <lineage>
        <taxon>Eukaryota</taxon>
        <taxon>Metazoa</taxon>
        <taxon>Ecdysozoa</taxon>
        <taxon>Nematoda</taxon>
        <taxon>Chromadorea</taxon>
        <taxon>Rhabditida</taxon>
        <taxon>Rhabditina</taxon>
        <taxon>Rhabditomorpha</taxon>
        <taxon>Rhabditoidea</taxon>
        <taxon>Rhabditidae</taxon>
        <taxon>Peloderinae</taxon>
        <taxon>Caenorhabditis</taxon>
    </lineage>
</organism>
<dbReference type="Pfam" id="PF00320">
    <property type="entry name" value="GATA"/>
    <property type="match status" value="1"/>
</dbReference>
<dbReference type="AlphaFoldDB" id="A0A2G5SY93"/>
<feature type="compositionally biased region" description="Polar residues" evidence="5">
    <location>
        <begin position="42"/>
        <end position="67"/>
    </location>
</feature>
<feature type="domain" description="GATA-type" evidence="6">
    <location>
        <begin position="72"/>
        <end position="126"/>
    </location>
</feature>
<accession>A0A2G5SY93</accession>
<keyword evidence="4" id="KW-0479">Metal-binding</keyword>
<sequence length="128" mass="14592">MMLLRTSSPIPQPEPATMFPPLNFDYNATTPDSSSPSTSSTLAPFQQSAELPIQSTNKLPTAASSESTSRRDSKTHQCTNCFVTKSCRWRNITSSERTLCTACFTYRRKYKKNRPTKVIERYMRRNNL</sequence>
<dbReference type="EMBL" id="PDUG01000006">
    <property type="protein sequence ID" value="PIC20017.1"/>
    <property type="molecule type" value="Genomic_DNA"/>
</dbReference>
<keyword evidence="3" id="KW-0539">Nucleus</keyword>
<gene>
    <name evidence="7" type="primary">Cnig_chr_X.g25354</name>
    <name evidence="7" type="ORF">B9Z55_025354</name>
</gene>
<protein>
    <recommendedName>
        <fullName evidence="6">GATA-type domain-containing protein</fullName>
    </recommendedName>
</protein>
<evidence type="ECO:0000256" key="3">
    <source>
        <dbReference type="ARBA" id="ARBA00023242"/>
    </source>
</evidence>
<evidence type="ECO:0000259" key="6">
    <source>
        <dbReference type="PROSITE" id="PS50114"/>
    </source>
</evidence>
<keyword evidence="1" id="KW-0805">Transcription regulation</keyword>
<dbReference type="OrthoDB" id="515401at2759"/>
<dbReference type="GO" id="GO:0043565">
    <property type="term" value="F:sequence-specific DNA binding"/>
    <property type="evidence" value="ECO:0007669"/>
    <property type="project" value="InterPro"/>
</dbReference>
<evidence type="ECO:0000313" key="8">
    <source>
        <dbReference type="Proteomes" id="UP000230233"/>
    </source>
</evidence>
<keyword evidence="8" id="KW-1185">Reference proteome</keyword>
<dbReference type="InterPro" id="IPR000679">
    <property type="entry name" value="Znf_GATA"/>
</dbReference>
<keyword evidence="4" id="KW-0862">Zinc</keyword>
<name>A0A2G5SY93_9PELO</name>
<feature type="region of interest" description="Disordered" evidence="5">
    <location>
        <begin position="1"/>
        <end position="76"/>
    </location>
</feature>
<dbReference type="GO" id="GO:0006355">
    <property type="term" value="P:regulation of DNA-templated transcription"/>
    <property type="evidence" value="ECO:0007669"/>
    <property type="project" value="InterPro"/>
</dbReference>
<dbReference type="STRING" id="1611254.A0A2G5SY93"/>
<dbReference type="CDD" id="cd00202">
    <property type="entry name" value="ZnF_GATA"/>
    <property type="match status" value="1"/>
</dbReference>
<dbReference type="PROSITE" id="PS50114">
    <property type="entry name" value="GATA_ZN_FINGER_2"/>
    <property type="match status" value="1"/>
</dbReference>
<dbReference type="Proteomes" id="UP000230233">
    <property type="component" value="Chromosome X"/>
</dbReference>
<dbReference type="SUPFAM" id="SSF57716">
    <property type="entry name" value="Glucocorticoid receptor-like (DNA-binding domain)"/>
    <property type="match status" value="1"/>
</dbReference>
<keyword evidence="2" id="KW-0804">Transcription</keyword>
<dbReference type="Gene3D" id="3.30.50.10">
    <property type="entry name" value="Erythroid Transcription Factor GATA-1, subunit A"/>
    <property type="match status" value="1"/>
</dbReference>
<reference evidence="8" key="1">
    <citation type="submission" date="2017-10" db="EMBL/GenBank/DDBJ databases">
        <title>Rapid genome shrinkage in a self-fertile nematode reveals novel sperm competition proteins.</title>
        <authorList>
            <person name="Yin D."/>
            <person name="Schwarz E.M."/>
            <person name="Thomas C.G."/>
            <person name="Felde R.L."/>
            <person name="Korf I.F."/>
            <person name="Cutter A.D."/>
            <person name="Schartner C.M."/>
            <person name="Ralston E.J."/>
            <person name="Meyer B.J."/>
            <person name="Haag E.S."/>
        </authorList>
    </citation>
    <scope>NUCLEOTIDE SEQUENCE [LARGE SCALE GENOMIC DNA]</scope>
    <source>
        <strain evidence="8">JU1422</strain>
    </source>
</reference>
<proteinExistence type="predicted"/>
<dbReference type="GO" id="GO:0008270">
    <property type="term" value="F:zinc ion binding"/>
    <property type="evidence" value="ECO:0007669"/>
    <property type="project" value="UniProtKB-KW"/>
</dbReference>
<evidence type="ECO:0000256" key="4">
    <source>
        <dbReference type="PROSITE-ProRule" id="PRU00094"/>
    </source>
</evidence>
<keyword evidence="4" id="KW-0863">Zinc-finger</keyword>
<evidence type="ECO:0000256" key="5">
    <source>
        <dbReference type="SAM" id="MobiDB-lite"/>
    </source>
</evidence>